<evidence type="ECO:0000313" key="2">
    <source>
        <dbReference type="Proteomes" id="UP001055337"/>
    </source>
</evidence>
<dbReference type="Proteomes" id="UP001055337">
    <property type="component" value="Plasmid unnamed"/>
</dbReference>
<name>A0ABY3TTZ6_9MYCO</name>
<organism evidence="1 2">
    <name type="scientific">Mycolicibacterium crocinum</name>
    <dbReference type="NCBI Taxonomy" id="388459"/>
    <lineage>
        <taxon>Bacteria</taxon>
        <taxon>Bacillati</taxon>
        <taxon>Actinomycetota</taxon>
        <taxon>Actinomycetes</taxon>
        <taxon>Mycobacteriales</taxon>
        <taxon>Mycobacteriaceae</taxon>
        <taxon>Mycolicibacterium</taxon>
    </lineage>
</organism>
<accession>A0ABY3TTZ6</accession>
<geneLocation type="plasmid" evidence="1 2">
    <name>unnamed</name>
</geneLocation>
<sequence length="110" mass="11771">MDVELRYIAACPSLTVIRQRLALALDAVGHCNTDVRLRLVRTAEEAQHLGFVGSPTVLVDGIDPFPESAAAVGLSCRLYRDGATVSGSPSVEQLTAALAERLRARQEPSI</sequence>
<keyword evidence="1" id="KW-0614">Plasmid</keyword>
<reference evidence="1" key="1">
    <citation type="submission" date="2022-08" db="EMBL/GenBank/DDBJ databases">
        <title>Whole genome sequencing of non-tuberculosis mycobacteria type-strains.</title>
        <authorList>
            <person name="Igarashi Y."/>
            <person name="Osugi A."/>
            <person name="Mitarai S."/>
        </authorList>
    </citation>
    <scope>NUCLEOTIDE SEQUENCE</scope>
    <source>
        <strain evidence="1">JCM 16369</strain>
    </source>
</reference>
<evidence type="ECO:0000313" key="1">
    <source>
        <dbReference type="EMBL" id="ULN44835.1"/>
    </source>
</evidence>
<dbReference type="EMBL" id="CP092363">
    <property type="protein sequence ID" value="ULN44835.1"/>
    <property type="molecule type" value="Genomic_DNA"/>
</dbReference>
<gene>
    <name evidence="1" type="ORF">MI149_29580</name>
</gene>
<keyword evidence="2" id="KW-1185">Reference proteome</keyword>
<dbReference type="RefSeq" id="WP_240180789.1">
    <property type="nucleotide sequence ID" value="NZ_CP092363.2"/>
</dbReference>
<protein>
    <submittedName>
        <fullName evidence="1">Thioredoxin family protein</fullName>
    </submittedName>
</protein>
<proteinExistence type="predicted"/>